<dbReference type="InterPro" id="IPR027417">
    <property type="entry name" value="P-loop_NTPase"/>
</dbReference>
<dbReference type="eggNOG" id="COG1160">
    <property type="taxonomic scope" value="Bacteria"/>
</dbReference>
<sequence length="200" mass="22838">MIKALILGNTNVGKTTFFLNFAEFLGVNKVLIKVEYPSGKILTKEMSLNIARKSLVSNEAHKTLRLQKLTLKIPIFKGKKEVKLIDTTGLIDGIHPNKEIRNAIAQTLEYLNESHIILHIIDITTLHNSKTLSLIDRQLIDFGKTINNYALLINKIDLEKNKDTLTKFKNIIDKDVYWIPISALYKQGFYEVKKFVVNSL</sequence>
<dbReference type="Gene3D" id="3.40.50.300">
    <property type="entry name" value="P-loop containing nucleotide triphosphate hydrolases"/>
    <property type="match status" value="1"/>
</dbReference>
<feature type="domain" description="G" evidence="1">
    <location>
        <begin position="52"/>
        <end position="154"/>
    </location>
</feature>
<name>R1AWP7_9FIRM</name>
<dbReference type="STRING" id="1304284.L21TH_0888"/>
<dbReference type="SUPFAM" id="SSF52540">
    <property type="entry name" value="P-loop containing nucleoside triphosphate hydrolases"/>
    <property type="match status" value="1"/>
</dbReference>
<evidence type="ECO:0000313" key="2">
    <source>
        <dbReference type="EMBL" id="EOD01052.1"/>
    </source>
</evidence>
<reference evidence="2 3" key="1">
    <citation type="journal article" date="2015" name="Geomicrobiol. J.">
        <title>Caldisalinibacter kiritimatiensis gen. nov., sp. nov., a moderately thermohalophilic thiosulfate-reducing bacterium from a hypersaline microbial mat.</title>
        <authorList>
            <person name="Ben Hania W."/>
            <person name="Joseph M."/>
            <person name="Fiebig A."/>
            <person name="Bunk B."/>
            <person name="Klenk H.-P."/>
            <person name="Fardeau M.-L."/>
            <person name="Spring S."/>
        </authorList>
    </citation>
    <scope>NUCLEOTIDE SEQUENCE [LARGE SCALE GENOMIC DNA]</scope>
    <source>
        <strain evidence="2 3">L21-TH-D2</strain>
    </source>
</reference>
<keyword evidence="3" id="KW-1185">Reference proteome</keyword>
<protein>
    <recommendedName>
        <fullName evidence="1">G domain-containing protein</fullName>
    </recommendedName>
</protein>
<evidence type="ECO:0000313" key="3">
    <source>
        <dbReference type="Proteomes" id="UP000013378"/>
    </source>
</evidence>
<dbReference type="RefSeq" id="WP_006310509.1">
    <property type="nucleotide sequence ID" value="NZ_ARZA01000090.1"/>
</dbReference>
<comment type="caution">
    <text evidence="2">The sequence shown here is derived from an EMBL/GenBank/DDBJ whole genome shotgun (WGS) entry which is preliminary data.</text>
</comment>
<dbReference type="Proteomes" id="UP000013378">
    <property type="component" value="Unassembled WGS sequence"/>
</dbReference>
<organism evidence="2 3">
    <name type="scientific">Caldisalinibacter kiritimatiensis</name>
    <dbReference type="NCBI Taxonomy" id="1304284"/>
    <lineage>
        <taxon>Bacteria</taxon>
        <taxon>Bacillati</taxon>
        <taxon>Bacillota</taxon>
        <taxon>Tissierellia</taxon>
        <taxon>Tissierellales</taxon>
        <taxon>Thermohalobacteraceae</taxon>
        <taxon>Caldisalinibacter</taxon>
    </lineage>
</organism>
<dbReference type="InterPro" id="IPR006073">
    <property type="entry name" value="GTP-bd"/>
</dbReference>
<dbReference type="OrthoDB" id="2374147at2"/>
<gene>
    <name evidence="2" type="ORF">L21TH_0888</name>
</gene>
<evidence type="ECO:0000259" key="1">
    <source>
        <dbReference type="Pfam" id="PF01926"/>
    </source>
</evidence>
<proteinExistence type="predicted"/>
<dbReference type="EMBL" id="ARZA01000090">
    <property type="protein sequence ID" value="EOD01052.1"/>
    <property type="molecule type" value="Genomic_DNA"/>
</dbReference>
<dbReference type="GO" id="GO:0005525">
    <property type="term" value="F:GTP binding"/>
    <property type="evidence" value="ECO:0007669"/>
    <property type="project" value="InterPro"/>
</dbReference>
<dbReference type="AlphaFoldDB" id="R1AWP7"/>
<accession>R1AWP7</accession>
<dbReference type="Pfam" id="PF01926">
    <property type="entry name" value="MMR_HSR1"/>
    <property type="match status" value="1"/>
</dbReference>